<feature type="transmembrane region" description="Helical" evidence="7">
    <location>
        <begin position="61"/>
        <end position="79"/>
    </location>
</feature>
<name>A0A1U7LSD9_NEOID</name>
<keyword evidence="3 6" id="KW-0560">Oxidoreductase</keyword>
<dbReference type="GO" id="GO:0006629">
    <property type="term" value="P:lipid metabolic process"/>
    <property type="evidence" value="ECO:0007669"/>
    <property type="project" value="UniProtKB-ARBA"/>
</dbReference>
<keyword evidence="7" id="KW-0812">Transmembrane</keyword>
<dbReference type="PANTHER" id="PTHR24296">
    <property type="entry name" value="CYTOCHROME P450"/>
    <property type="match status" value="1"/>
</dbReference>
<dbReference type="GO" id="GO:0004497">
    <property type="term" value="F:monooxygenase activity"/>
    <property type="evidence" value="ECO:0007669"/>
    <property type="project" value="UniProtKB-KW"/>
</dbReference>
<dbReference type="OMA" id="GRHKYDP"/>
<keyword evidence="7" id="KW-0472">Membrane</keyword>
<evidence type="ECO:0000256" key="5">
    <source>
        <dbReference type="PIRSR" id="PIRSR602401-1"/>
    </source>
</evidence>
<keyword evidence="4 5" id="KW-0408">Iron</keyword>
<keyword evidence="2 5" id="KW-0479">Metal-binding</keyword>
<dbReference type="PRINTS" id="PR00385">
    <property type="entry name" value="P450"/>
</dbReference>
<evidence type="ECO:0000256" key="3">
    <source>
        <dbReference type="ARBA" id="ARBA00023002"/>
    </source>
</evidence>
<feature type="binding site" description="axial binding residue" evidence="5">
    <location>
        <position position="499"/>
    </location>
    <ligand>
        <name>heme</name>
        <dbReference type="ChEBI" id="CHEBI:30413"/>
    </ligand>
    <ligandPart>
        <name>Fe</name>
        <dbReference type="ChEBI" id="CHEBI:18248"/>
    </ligandPart>
</feature>
<dbReference type="STRING" id="1198029.A0A1U7LSD9"/>
<dbReference type="EMBL" id="LXFE01000358">
    <property type="protein sequence ID" value="OLL25577.1"/>
    <property type="molecule type" value="Genomic_DNA"/>
</dbReference>
<dbReference type="OrthoDB" id="1470350at2759"/>
<keyword evidence="9" id="KW-1185">Reference proteome</keyword>
<evidence type="ECO:0000313" key="9">
    <source>
        <dbReference type="Proteomes" id="UP000186594"/>
    </source>
</evidence>
<evidence type="ECO:0000313" key="8">
    <source>
        <dbReference type="EMBL" id="OLL25577.1"/>
    </source>
</evidence>
<reference evidence="8 9" key="1">
    <citation type="submission" date="2016-04" db="EMBL/GenBank/DDBJ databases">
        <title>Evolutionary innovation and constraint leading to complex multicellularity in the Ascomycota.</title>
        <authorList>
            <person name="Cisse O."/>
            <person name="Nguyen A."/>
            <person name="Hewitt D.A."/>
            <person name="Jedd G."/>
            <person name="Stajich J.E."/>
        </authorList>
    </citation>
    <scope>NUCLEOTIDE SEQUENCE [LARGE SCALE GENOMIC DNA]</scope>
    <source>
        <strain evidence="8 9">DAH-3</strain>
    </source>
</reference>
<dbReference type="GO" id="GO:0016705">
    <property type="term" value="F:oxidoreductase activity, acting on paired donors, with incorporation or reduction of molecular oxygen"/>
    <property type="evidence" value="ECO:0007669"/>
    <property type="project" value="InterPro"/>
</dbReference>
<dbReference type="InterPro" id="IPR001128">
    <property type="entry name" value="Cyt_P450"/>
</dbReference>
<dbReference type="GO" id="GO:0005506">
    <property type="term" value="F:iron ion binding"/>
    <property type="evidence" value="ECO:0007669"/>
    <property type="project" value="InterPro"/>
</dbReference>
<dbReference type="Pfam" id="PF00067">
    <property type="entry name" value="p450"/>
    <property type="match status" value="1"/>
</dbReference>
<dbReference type="SUPFAM" id="SSF48264">
    <property type="entry name" value="Cytochrome P450"/>
    <property type="match status" value="1"/>
</dbReference>
<dbReference type="Gene3D" id="1.10.630.10">
    <property type="entry name" value="Cytochrome P450"/>
    <property type="match status" value="1"/>
</dbReference>
<dbReference type="PRINTS" id="PR00463">
    <property type="entry name" value="EP450I"/>
</dbReference>
<keyword evidence="6" id="KW-0503">Monooxygenase</keyword>
<evidence type="ECO:0000256" key="1">
    <source>
        <dbReference type="ARBA" id="ARBA00010617"/>
    </source>
</evidence>
<evidence type="ECO:0000256" key="4">
    <source>
        <dbReference type="ARBA" id="ARBA00023004"/>
    </source>
</evidence>
<dbReference type="InterPro" id="IPR002401">
    <property type="entry name" value="Cyt_P450_E_grp-I"/>
</dbReference>
<evidence type="ECO:0000256" key="6">
    <source>
        <dbReference type="RuleBase" id="RU000461"/>
    </source>
</evidence>
<dbReference type="PROSITE" id="PS00086">
    <property type="entry name" value="CYTOCHROME_P450"/>
    <property type="match status" value="1"/>
</dbReference>
<dbReference type="Proteomes" id="UP000186594">
    <property type="component" value="Unassembled WGS sequence"/>
</dbReference>
<accession>A0A1U7LSD9</accession>
<dbReference type="InterPro" id="IPR017972">
    <property type="entry name" value="Cyt_P450_CS"/>
</dbReference>
<gene>
    <name evidence="8" type="ORF">NEOLI_002869</name>
</gene>
<dbReference type="AlphaFoldDB" id="A0A1U7LSD9"/>
<keyword evidence="7" id="KW-1133">Transmembrane helix</keyword>
<comment type="cofactor">
    <cofactor evidence="5">
        <name>heme</name>
        <dbReference type="ChEBI" id="CHEBI:30413"/>
    </cofactor>
</comment>
<protein>
    <submittedName>
        <fullName evidence="8">Cytochrome P450 94C1</fullName>
    </submittedName>
</protein>
<dbReference type="InterPro" id="IPR036396">
    <property type="entry name" value="Cyt_P450_sf"/>
</dbReference>
<comment type="caution">
    <text evidence="8">The sequence shown here is derived from an EMBL/GenBank/DDBJ whole genome shotgun (WGS) entry which is preliminary data.</text>
</comment>
<comment type="similarity">
    <text evidence="1 6">Belongs to the cytochrome P450 family.</text>
</comment>
<proteinExistence type="inferred from homology"/>
<dbReference type="GO" id="GO:0020037">
    <property type="term" value="F:heme binding"/>
    <property type="evidence" value="ECO:0007669"/>
    <property type="project" value="InterPro"/>
</dbReference>
<evidence type="ECO:0000256" key="2">
    <source>
        <dbReference type="ARBA" id="ARBA00022723"/>
    </source>
</evidence>
<organism evidence="8 9">
    <name type="scientific">Neolecta irregularis (strain DAH-3)</name>
    <dbReference type="NCBI Taxonomy" id="1198029"/>
    <lineage>
        <taxon>Eukaryota</taxon>
        <taxon>Fungi</taxon>
        <taxon>Dikarya</taxon>
        <taxon>Ascomycota</taxon>
        <taxon>Taphrinomycotina</taxon>
        <taxon>Neolectales</taxon>
        <taxon>Neolectaceae</taxon>
        <taxon>Neolecta</taxon>
    </lineage>
</organism>
<evidence type="ECO:0000256" key="7">
    <source>
        <dbReference type="SAM" id="Phobius"/>
    </source>
</evidence>
<sequence length="682" mass="78354">MTILYRNRRPTIQTTAPYKNVQERVEMIFNNTSLLIVSLHRFLDIWLPPLITKNPRQNPQAMIVVAVILALVAFVWYRYPQNAIGTRPRPDLKGPQGYPLIGNLFEVLGQGHRILENLLNDWQTYGPGCSITIPFGGRLISVNTPEQLAHILKSNFDNYVKGRFIHEISHEVLGHGIFNADGEKWRYQRKVASHIFTASAFKGLISDVINDEIANLLLILKSYSESGEAFNISDLFFRMTLDIFAKISVSQEFHCLTSYKSSDHPALARAIEEAAYTSDLRTRNPFWKITELLTGKNKDIKKWVTDINTWAYGIIAKRRKQLDDCKEERKDLLSLFMAYRDENDRPLSDEELRDIIFNFILAGRDTTAQASTWLIHHILKNPETITPLHEEISRLPTPTYESQGAHVYVNALILESLRLEPVLPKSVKTAIHDDILPGGVLVQAGDKICYSAYVMGRLAEIWGEDVLRFRPERWIDSEGKLKRESAFKYPVFNAGPRICLGQAFATFELVVFISRIFEAFDVKRAVDVQKEEDVRYAESLTHPMVGGLWVRVVSRKVYVADFILDLIFTIILRNHCIHVYPIVHMALISTHLLLLPRSGTLTQVAIYSPVKVDQEQVLNLAKLVLAQAILPKSFQICTGSKSYLFTRMEWSWQLRGHEVQYEEIKIECENWKWKIHVKDTSY</sequence>
<keyword evidence="5 6" id="KW-0349">Heme</keyword>